<dbReference type="AlphaFoldDB" id="A0A179CWC7"/>
<keyword evidence="1" id="KW-0175">Coiled coil</keyword>
<proteinExistence type="predicted"/>
<accession>A0A179CWC7</accession>
<keyword evidence="2" id="KW-0812">Transmembrane</keyword>
<evidence type="ECO:0000313" key="4">
    <source>
        <dbReference type="Proteomes" id="UP000078520"/>
    </source>
</evidence>
<feature type="transmembrane region" description="Helical" evidence="2">
    <location>
        <begin position="12"/>
        <end position="29"/>
    </location>
</feature>
<dbReference type="EMBL" id="LVKI01000003">
    <property type="protein sequence ID" value="OAQ09077.1"/>
    <property type="molecule type" value="Genomic_DNA"/>
</dbReference>
<protein>
    <submittedName>
        <fullName evidence="3">Uncharacterized protein</fullName>
    </submittedName>
</protein>
<evidence type="ECO:0000256" key="1">
    <source>
        <dbReference type="SAM" id="Coils"/>
    </source>
</evidence>
<organism evidence="3 4">
    <name type="scientific">Ligilactobacillus aviarius</name>
    <dbReference type="NCBI Taxonomy" id="1606"/>
    <lineage>
        <taxon>Bacteria</taxon>
        <taxon>Bacillati</taxon>
        <taxon>Bacillota</taxon>
        <taxon>Bacilli</taxon>
        <taxon>Lactobacillales</taxon>
        <taxon>Lactobacillaceae</taxon>
        <taxon>Ligilactobacillus</taxon>
    </lineage>
</organism>
<dbReference type="Proteomes" id="UP000078520">
    <property type="component" value="Unassembled WGS sequence"/>
</dbReference>
<name>A0A179CWC7_9LACO</name>
<sequence>MTFLGLSLEDWVAIITISGTVLTILIKGFKWAFHSAYLEESEANQKTFEKLNDTVTTLNNTVESLREDLNRNNTTLNQHERRLIILETKEGIYDDEKD</sequence>
<reference evidence="4" key="1">
    <citation type="submission" date="2016-03" db="EMBL/GenBank/DDBJ databases">
        <authorList>
            <person name="Johnson T.J."/>
            <person name="Youmans B."/>
            <person name="Case K."/>
            <person name="Noll S."/>
        </authorList>
    </citation>
    <scope>NUCLEOTIDE SEQUENCE [LARGE SCALE GENOMIC DNA]</scope>
    <source>
        <strain evidence="4">UMNLAv8</strain>
    </source>
</reference>
<comment type="caution">
    <text evidence="3">The sequence shown here is derived from an EMBL/GenBank/DDBJ whole genome shotgun (WGS) entry which is preliminary data.</text>
</comment>
<evidence type="ECO:0000313" key="3">
    <source>
        <dbReference type="EMBL" id="OAQ09077.1"/>
    </source>
</evidence>
<feature type="coiled-coil region" evidence="1">
    <location>
        <begin position="48"/>
        <end position="82"/>
    </location>
</feature>
<keyword evidence="2" id="KW-0472">Membrane</keyword>
<keyword evidence="2" id="KW-1133">Transmembrane helix</keyword>
<gene>
    <name evidence="3" type="ORF">A3O14_01950</name>
</gene>
<dbReference type="RefSeq" id="WP_057906681.1">
    <property type="nucleotide sequence ID" value="NZ_LVKC01000011.1"/>
</dbReference>
<evidence type="ECO:0000256" key="2">
    <source>
        <dbReference type="SAM" id="Phobius"/>
    </source>
</evidence>